<organism evidence="1 2">
    <name type="scientific">Novipirellula galeiformis</name>
    <dbReference type="NCBI Taxonomy" id="2528004"/>
    <lineage>
        <taxon>Bacteria</taxon>
        <taxon>Pseudomonadati</taxon>
        <taxon>Planctomycetota</taxon>
        <taxon>Planctomycetia</taxon>
        <taxon>Pirellulales</taxon>
        <taxon>Pirellulaceae</taxon>
        <taxon>Novipirellula</taxon>
    </lineage>
</organism>
<comment type="caution">
    <text evidence="1">The sequence shown here is derived from an EMBL/GenBank/DDBJ whole genome shotgun (WGS) entry which is preliminary data.</text>
</comment>
<dbReference type="OrthoDB" id="266772at2"/>
<reference evidence="1 2" key="1">
    <citation type="submission" date="2019-02" db="EMBL/GenBank/DDBJ databases">
        <title>Deep-cultivation of Planctomycetes and their phenomic and genomic characterization uncovers novel biology.</title>
        <authorList>
            <person name="Wiegand S."/>
            <person name="Jogler M."/>
            <person name="Boedeker C."/>
            <person name="Pinto D."/>
            <person name="Vollmers J."/>
            <person name="Rivas-Marin E."/>
            <person name="Kohn T."/>
            <person name="Peeters S.H."/>
            <person name="Heuer A."/>
            <person name="Rast P."/>
            <person name="Oberbeckmann S."/>
            <person name="Bunk B."/>
            <person name="Jeske O."/>
            <person name="Meyerdierks A."/>
            <person name="Storesund J.E."/>
            <person name="Kallscheuer N."/>
            <person name="Luecker S."/>
            <person name="Lage O.M."/>
            <person name="Pohl T."/>
            <person name="Merkel B.J."/>
            <person name="Hornburger P."/>
            <person name="Mueller R.-W."/>
            <person name="Bruemmer F."/>
            <person name="Labrenz M."/>
            <person name="Spormann A.M."/>
            <person name="Op Den Camp H."/>
            <person name="Overmann J."/>
            <person name="Amann R."/>
            <person name="Jetten M.S.M."/>
            <person name="Mascher T."/>
            <person name="Medema M.H."/>
            <person name="Devos D.P."/>
            <person name="Kaster A.-K."/>
            <person name="Ovreas L."/>
            <person name="Rohde M."/>
            <person name="Galperin M.Y."/>
            <person name="Jogler C."/>
        </authorList>
    </citation>
    <scope>NUCLEOTIDE SEQUENCE [LARGE SCALE GENOMIC DNA]</scope>
    <source>
        <strain evidence="1 2">Pla52o</strain>
    </source>
</reference>
<dbReference type="Proteomes" id="UP000316304">
    <property type="component" value="Unassembled WGS sequence"/>
</dbReference>
<name>A0A5C6CKH2_9BACT</name>
<dbReference type="EMBL" id="SJPT01000004">
    <property type="protein sequence ID" value="TWU23329.1"/>
    <property type="molecule type" value="Genomic_DNA"/>
</dbReference>
<proteinExistence type="predicted"/>
<keyword evidence="2" id="KW-1185">Reference proteome</keyword>
<gene>
    <name evidence="1" type="ORF">Pla52o_28650</name>
</gene>
<evidence type="ECO:0000313" key="2">
    <source>
        <dbReference type="Proteomes" id="UP000316304"/>
    </source>
</evidence>
<evidence type="ECO:0000313" key="1">
    <source>
        <dbReference type="EMBL" id="TWU23329.1"/>
    </source>
</evidence>
<sequence length="320" mass="35748">MLFRRTTETKVTPSWTSLSTAPRIGLAILMTLSLMGIQTAWGDKVWLEPMRPTAAQSNWYPQAIQMRVGEIISLDAKQISIRLAGDEKESLFAAHRVIWIEPSQRSEKQTAAIELFDAQKYDESLRGLLDSLKERPPVWRQQWLSMLAAQAAWRSARAAIALELVAQLDRRPLPPLVLAWLPIAWRNDRGTSSGATTEAAQKRLADPAPAVRLVAASWLLSTDQRDRAVQTLKALRSDHARPEIAKLADVVLWRTTLPPEVAEQASRWQEKLDALPMVLQVGPTVLIVEQLSNANQEAAAESLKLSLELTPPHPHPELSR</sequence>
<dbReference type="AlphaFoldDB" id="A0A5C6CKH2"/>
<protein>
    <submittedName>
        <fullName evidence="1">Uncharacterized protein</fullName>
    </submittedName>
</protein>
<accession>A0A5C6CKH2</accession>
<dbReference type="RefSeq" id="WP_146595051.1">
    <property type="nucleotide sequence ID" value="NZ_SJPT01000004.1"/>
</dbReference>